<keyword evidence="2" id="KW-0547">Nucleotide-binding</keyword>
<keyword evidence="5" id="KW-1185">Reference proteome</keyword>
<dbReference type="NCBIfam" id="NF007141">
    <property type="entry name" value="PRK09585.1-5"/>
    <property type="match status" value="1"/>
</dbReference>
<dbReference type="EC" id="2.7.1.170" evidence="2"/>
<keyword evidence="2 4" id="KW-0808">Transferase</keyword>
<dbReference type="GO" id="GO:0016773">
    <property type="term" value="F:phosphotransferase activity, alcohol group as acceptor"/>
    <property type="evidence" value="ECO:0007669"/>
    <property type="project" value="UniProtKB-UniRule"/>
</dbReference>
<keyword evidence="1 2" id="KW-0119">Carbohydrate metabolism</keyword>
<keyword evidence="2" id="KW-0067">ATP-binding</keyword>
<protein>
    <recommendedName>
        <fullName evidence="2">Anhydro-N-acetylmuramic acid kinase</fullName>
        <ecNumber evidence="2">2.7.1.170</ecNumber>
    </recommendedName>
    <alternativeName>
        <fullName evidence="2">AnhMurNAc kinase</fullName>
    </alternativeName>
</protein>
<dbReference type="PANTHER" id="PTHR30605">
    <property type="entry name" value="ANHYDRO-N-ACETYLMURAMIC ACID KINASE"/>
    <property type="match status" value="1"/>
</dbReference>
<comment type="pathway">
    <text evidence="2">Amino-sugar metabolism; 1,6-anhydro-N-acetylmuramate degradation.</text>
</comment>
<dbReference type="GO" id="GO:0006040">
    <property type="term" value="P:amino sugar metabolic process"/>
    <property type="evidence" value="ECO:0007669"/>
    <property type="project" value="InterPro"/>
</dbReference>
<feature type="binding site" evidence="2">
    <location>
        <begin position="15"/>
        <end position="22"/>
    </location>
    <ligand>
        <name>ATP</name>
        <dbReference type="ChEBI" id="CHEBI:30616"/>
    </ligand>
</feature>
<comment type="function">
    <text evidence="2">Catalyzes the specific phosphorylation of 1,6-anhydro-N-acetylmuramic acid (anhMurNAc) with the simultaneous cleavage of the 1,6-anhydro ring, generating MurNAc-6-P. Is required for the utilization of anhMurNAc either imported from the medium or derived from its own cell wall murein, and thus plays a role in cell wall recycling.</text>
</comment>
<evidence type="ECO:0000256" key="2">
    <source>
        <dbReference type="HAMAP-Rule" id="MF_01270"/>
    </source>
</evidence>
<proteinExistence type="inferred from homology"/>
<dbReference type="Pfam" id="PF03702">
    <property type="entry name" value="AnmK"/>
    <property type="match status" value="1"/>
</dbReference>
<dbReference type="PANTHER" id="PTHR30605:SF0">
    <property type="entry name" value="ANHYDRO-N-ACETYLMURAMIC ACID KINASE"/>
    <property type="match status" value="1"/>
</dbReference>
<dbReference type="GO" id="GO:0005524">
    <property type="term" value="F:ATP binding"/>
    <property type="evidence" value="ECO:0007669"/>
    <property type="project" value="UniProtKB-UniRule"/>
</dbReference>
<dbReference type="GO" id="GO:0016301">
    <property type="term" value="F:kinase activity"/>
    <property type="evidence" value="ECO:0007669"/>
    <property type="project" value="UniProtKB-KW"/>
</dbReference>
<organism evidence="4 5">
    <name type="scientific">Limibacillus halophilus</name>
    <dbReference type="NCBI Taxonomy" id="1579333"/>
    <lineage>
        <taxon>Bacteria</taxon>
        <taxon>Pseudomonadati</taxon>
        <taxon>Pseudomonadota</taxon>
        <taxon>Alphaproteobacteria</taxon>
        <taxon>Rhodospirillales</taxon>
        <taxon>Rhodovibrionaceae</taxon>
        <taxon>Limibacillus</taxon>
    </lineage>
</organism>
<comment type="catalytic activity">
    <reaction evidence="2">
        <text>1,6-anhydro-N-acetyl-beta-muramate + ATP + H2O = N-acetyl-D-muramate 6-phosphate + ADP + H(+)</text>
        <dbReference type="Rhea" id="RHEA:24952"/>
        <dbReference type="ChEBI" id="CHEBI:15377"/>
        <dbReference type="ChEBI" id="CHEBI:15378"/>
        <dbReference type="ChEBI" id="CHEBI:30616"/>
        <dbReference type="ChEBI" id="CHEBI:58690"/>
        <dbReference type="ChEBI" id="CHEBI:58722"/>
        <dbReference type="ChEBI" id="CHEBI:456216"/>
        <dbReference type="EC" id="2.7.1.170"/>
    </reaction>
</comment>
<evidence type="ECO:0000256" key="3">
    <source>
        <dbReference type="SAM" id="MobiDB-lite"/>
    </source>
</evidence>
<dbReference type="Proteomes" id="UP000581135">
    <property type="component" value="Unassembled WGS sequence"/>
</dbReference>
<accession>A0A839SVM5</accession>
<evidence type="ECO:0000313" key="5">
    <source>
        <dbReference type="Proteomes" id="UP000581135"/>
    </source>
</evidence>
<dbReference type="AlphaFoldDB" id="A0A839SVM5"/>
<gene>
    <name evidence="2" type="primary">anmK</name>
    <name evidence="4" type="ORF">FHR98_001304</name>
</gene>
<dbReference type="GO" id="GO:0009254">
    <property type="term" value="P:peptidoglycan turnover"/>
    <property type="evidence" value="ECO:0007669"/>
    <property type="project" value="UniProtKB-UniRule"/>
</dbReference>
<reference evidence="4 5" key="1">
    <citation type="submission" date="2020-08" db="EMBL/GenBank/DDBJ databases">
        <title>Genomic Encyclopedia of Type Strains, Phase III (KMG-III): the genomes of soil and plant-associated and newly described type strains.</title>
        <authorList>
            <person name="Whitman W."/>
        </authorList>
    </citation>
    <scope>NUCLEOTIDE SEQUENCE [LARGE SCALE GENOMIC DNA]</scope>
    <source>
        <strain evidence="4 5">CECT 8803</strain>
    </source>
</reference>
<feature type="region of interest" description="Disordered" evidence="3">
    <location>
        <begin position="354"/>
        <end position="377"/>
    </location>
</feature>
<dbReference type="UniPathway" id="UPA00343"/>
<comment type="similarity">
    <text evidence="2">Belongs to the anhydro-N-acetylmuramic acid kinase family.</text>
</comment>
<comment type="caution">
    <text evidence="4">The sequence shown here is derived from an EMBL/GenBank/DDBJ whole genome shotgun (WGS) entry which is preliminary data.</text>
</comment>
<dbReference type="SUPFAM" id="SSF53067">
    <property type="entry name" value="Actin-like ATPase domain"/>
    <property type="match status" value="1"/>
</dbReference>
<evidence type="ECO:0000256" key="1">
    <source>
        <dbReference type="ARBA" id="ARBA00023277"/>
    </source>
</evidence>
<dbReference type="GO" id="GO:0097175">
    <property type="term" value="P:1,6-anhydro-N-acetyl-beta-muramic acid catabolic process"/>
    <property type="evidence" value="ECO:0007669"/>
    <property type="project" value="UniProtKB-UniRule"/>
</dbReference>
<dbReference type="RefSeq" id="WP_322091220.1">
    <property type="nucleotide sequence ID" value="NZ_JACHXA010000003.1"/>
</dbReference>
<name>A0A839SVM5_9PROT</name>
<evidence type="ECO:0000313" key="4">
    <source>
        <dbReference type="EMBL" id="MBB3065025.1"/>
    </source>
</evidence>
<feature type="compositionally biased region" description="Polar residues" evidence="3">
    <location>
        <begin position="354"/>
        <end position="363"/>
    </location>
</feature>
<dbReference type="UniPathway" id="UPA00544"/>
<sequence>MNQTKTQWAIGMMSGTSLDGIDAALIRSDGLTVVEAGPRLSIPYDKAFRQRLRRLLGRRDSSDEVDAVEMLLTMRHAEAVSSLLDRAELKASEVSVIGFHGQTLFHAPEDGVTRQIGDGHLLATLTGIPVVNELRTADVDAGGQGAPLVPVFHAALAAGLPKPLAVLNIGGVANVTWIGEPEENSRAGDNLLAFDTGPGNALIDDWVFGFNAGNYDKDGLLARRGKVDESLLATWLQHEFFKQRPPKSLDRNSFQVDGVNGHSLDEGAATLTAFTVAAVAKAAAWLPQTPLRWLICGGGRHNGFMMDALKECLGTAVDPVEAVGWDGDAIEAQAFGYLALRSLAKQPLTFPGTTGVASPTTGGQLHLPPGYQKPTSG</sequence>
<dbReference type="EMBL" id="JACHXA010000003">
    <property type="protein sequence ID" value="MBB3065025.1"/>
    <property type="molecule type" value="Genomic_DNA"/>
</dbReference>
<dbReference type="InterPro" id="IPR005338">
    <property type="entry name" value="Anhydro_N_Ac-Mur_kinase"/>
</dbReference>
<dbReference type="InterPro" id="IPR043129">
    <property type="entry name" value="ATPase_NBD"/>
</dbReference>
<dbReference type="Gene3D" id="3.30.420.40">
    <property type="match status" value="2"/>
</dbReference>
<keyword evidence="2 4" id="KW-0418">Kinase</keyword>
<comment type="pathway">
    <text evidence="2">Cell wall biogenesis; peptidoglycan recycling.</text>
</comment>
<dbReference type="HAMAP" id="MF_01270">
    <property type="entry name" value="AnhMurNAc_kinase"/>
    <property type="match status" value="1"/>
</dbReference>